<dbReference type="Gene3D" id="3.40.50.80">
    <property type="entry name" value="Nucleotide-binding domain of ferredoxin-NADP reductase (FNR) module"/>
    <property type="match status" value="1"/>
</dbReference>
<dbReference type="Pfam" id="PF00175">
    <property type="entry name" value="NAD_binding_1"/>
    <property type="match status" value="1"/>
</dbReference>
<dbReference type="GO" id="GO:0030586">
    <property type="term" value="F:[methionine synthase] reductase (NADPH) activity"/>
    <property type="evidence" value="ECO:0007669"/>
    <property type="project" value="TreeGrafter"/>
</dbReference>
<dbReference type="KEGG" id="bgh:BDBG_17467"/>
<accession>A0A179USZ0</accession>
<dbReference type="RefSeq" id="XP_031579722.1">
    <property type="nucleotide sequence ID" value="XM_031725178.1"/>
</dbReference>
<dbReference type="FunFam" id="3.40.50.80:FF:000027">
    <property type="entry name" value="FAD binding domain protein"/>
    <property type="match status" value="1"/>
</dbReference>
<dbReference type="SUPFAM" id="SSF52343">
    <property type="entry name" value="Ferredoxin reductase-like, C-terminal NADP-linked domain"/>
    <property type="match status" value="1"/>
</dbReference>
<dbReference type="InterPro" id="IPR001709">
    <property type="entry name" value="Flavoprot_Pyr_Nucl_cyt_Rdtase"/>
</dbReference>
<sequence length="142" mass="15730">MLLIGAGVGVAPFRGFVQRRLKSANCANKVWVLQGIRDSLLDELYSGEWGVHEETVKKVVQSRSGEGRYVQEEVRNQADLVWFVINSLDGRVFVCGSSKGMGEGVEAALVDVAMAKGNLNREEAQHFWQGKKDAGQYIAETW</sequence>
<feature type="domain" description="Oxidoreductase FAD/NAD(P)-binding" evidence="4">
    <location>
        <begin position="3"/>
        <end position="105"/>
    </location>
</feature>
<evidence type="ECO:0000256" key="3">
    <source>
        <dbReference type="ARBA" id="ARBA00022827"/>
    </source>
</evidence>
<keyword evidence="6" id="KW-1185">Reference proteome</keyword>
<evidence type="ECO:0000259" key="4">
    <source>
        <dbReference type="Pfam" id="PF00175"/>
    </source>
</evidence>
<gene>
    <name evidence="5" type="ORF">BDBG_17467</name>
</gene>
<dbReference type="GO" id="GO:0050667">
    <property type="term" value="P:homocysteine metabolic process"/>
    <property type="evidence" value="ECO:0007669"/>
    <property type="project" value="TreeGrafter"/>
</dbReference>
<comment type="cofactor">
    <cofactor evidence="1">
        <name>FAD</name>
        <dbReference type="ChEBI" id="CHEBI:57692"/>
    </cofactor>
</comment>
<dbReference type="GO" id="GO:0010181">
    <property type="term" value="F:FMN binding"/>
    <property type="evidence" value="ECO:0007669"/>
    <property type="project" value="TreeGrafter"/>
</dbReference>
<dbReference type="PRINTS" id="PR00371">
    <property type="entry name" value="FPNCR"/>
</dbReference>
<organism evidence="5 6">
    <name type="scientific">Blastomyces gilchristii (strain SLH14081)</name>
    <name type="common">Blastomyces dermatitidis</name>
    <dbReference type="NCBI Taxonomy" id="559298"/>
    <lineage>
        <taxon>Eukaryota</taxon>
        <taxon>Fungi</taxon>
        <taxon>Dikarya</taxon>
        <taxon>Ascomycota</taxon>
        <taxon>Pezizomycotina</taxon>
        <taxon>Eurotiomycetes</taxon>
        <taxon>Eurotiomycetidae</taxon>
        <taxon>Onygenales</taxon>
        <taxon>Ajellomycetaceae</taxon>
        <taxon>Blastomyces</taxon>
    </lineage>
</organism>
<proteinExistence type="predicted"/>
<dbReference type="EMBL" id="GG657462">
    <property type="protein sequence ID" value="OAT11216.1"/>
    <property type="molecule type" value="Genomic_DNA"/>
</dbReference>
<reference evidence="6" key="1">
    <citation type="journal article" date="2015" name="PLoS Genet.">
        <title>The dynamic genome and transcriptome of the human fungal pathogen Blastomyces and close relative Emmonsia.</title>
        <authorList>
            <person name="Munoz J.F."/>
            <person name="Gauthier G.M."/>
            <person name="Desjardins C.A."/>
            <person name="Gallo J.E."/>
            <person name="Holder J."/>
            <person name="Sullivan T.D."/>
            <person name="Marty A.J."/>
            <person name="Carmen J.C."/>
            <person name="Chen Z."/>
            <person name="Ding L."/>
            <person name="Gujja S."/>
            <person name="Magrini V."/>
            <person name="Misas E."/>
            <person name="Mitreva M."/>
            <person name="Priest M."/>
            <person name="Saif S."/>
            <person name="Whiston E.A."/>
            <person name="Young S."/>
            <person name="Zeng Q."/>
            <person name="Goldman W.E."/>
            <person name="Mardis E.R."/>
            <person name="Taylor J.W."/>
            <person name="McEwen J.G."/>
            <person name="Clay O.K."/>
            <person name="Klein B.S."/>
            <person name="Cuomo C.A."/>
        </authorList>
    </citation>
    <scope>NUCLEOTIDE SEQUENCE [LARGE SCALE GENOMIC DNA]</scope>
    <source>
        <strain evidence="6">SLH14081</strain>
    </source>
</reference>
<evidence type="ECO:0000256" key="1">
    <source>
        <dbReference type="ARBA" id="ARBA00001974"/>
    </source>
</evidence>
<evidence type="ECO:0000313" key="6">
    <source>
        <dbReference type="Proteomes" id="UP000002038"/>
    </source>
</evidence>
<keyword evidence="2" id="KW-0285">Flavoprotein</keyword>
<protein>
    <recommendedName>
        <fullName evidence="4">Oxidoreductase FAD/NAD(P)-binding domain-containing protein</fullName>
    </recommendedName>
</protein>
<dbReference type="AlphaFoldDB" id="A0A179USZ0"/>
<evidence type="ECO:0000256" key="2">
    <source>
        <dbReference type="ARBA" id="ARBA00022630"/>
    </source>
</evidence>
<dbReference type="PANTHER" id="PTHR19384">
    <property type="entry name" value="NITRIC OXIDE SYNTHASE-RELATED"/>
    <property type="match status" value="1"/>
</dbReference>
<dbReference type="InterPro" id="IPR001433">
    <property type="entry name" value="OxRdtase_FAD/NAD-bd"/>
</dbReference>
<dbReference type="PANTHER" id="PTHR19384:SF84">
    <property type="entry name" value="METHIONINE SYNTHASE REDUCTASE"/>
    <property type="match status" value="1"/>
</dbReference>
<dbReference type="STRING" id="559298.A0A179USZ0"/>
<dbReference type="GO" id="GO:0050660">
    <property type="term" value="F:flavin adenine dinucleotide binding"/>
    <property type="evidence" value="ECO:0007669"/>
    <property type="project" value="TreeGrafter"/>
</dbReference>
<name>A0A179USZ0_BLAGS</name>
<dbReference type="InterPro" id="IPR039261">
    <property type="entry name" value="FNR_nucleotide-bd"/>
</dbReference>
<evidence type="ECO:0000313" key="5">
    <source>
        <dbReference type="EMBL" id="OAT11216.1"/>
    </source>
</evidence>
<dbReference type="GO" id="GO:0009086">
    <property type="term" value="P:methionine biosynthetic process"/>
    <property type="evidence" value="ECO:0007669"/>
    <property type="project" value="TreeGrafter"/>
</dbReference>
<dbReference type="VEuPathDB" id="FungiDB:BDBG_17467"/>
<dbReference type="OrthoDB" id="1856718at2759"/>
<dbReference type="Proteomes" id="UP000002038">
    <property type="component" value="Unassembled WGS sequence"/>
</dbReference>
<keyword evidence="3" id="KW-0274">FAD</keyword>
<dbReference type="GO" id="GO:0005829">
    <property type="term" value="C:cytosol"/>
    <property type="evidence" value="ECO:0007669"/>
    <property type="project" value="TreeGrafter"/>
</dbReference>
<dbReference type="GeneID" id="8503033"/>